<dbReference type="EMBL" id="DRSK01000029">
    <property type="protein sequence ID" value="HHE07406.1"/>
    <property type="molecule type" value="Genomic_DNA"/>
</dbReference>
<dbReference type="Gene3D" id="2.60.40.790">
    <property type="match status" value="1"/>
</dbReference>
<protein>
    <submittedName>
        <fullName evidence="4">Hsp20/alpha crystallin family protein</fullName>
    </submittedName>
</protein>
<evidence type="ECO:0000256" key="2">
    <source>
        <dbReference type="RuleBase" id="RU003616"/>
    </source>
</evidence>
<feature type="domain" description="SHSP" evidence="3">
    <location>
        <begin position="19"/>
        <end position="132"/>
    </location>
</feature>
<dbReference type="PANTHER" id="PTHR11527">
    <property type="entry name" value="HEAT-SHOCK PROTEIN 20 FAMILY MEMBER"/>
    <property type="match status" value="1"/>
</dbReference>
<accession>A0A7C5DBF4</accession>
<organism evidence="4">
    <name type="scientific">Chlorobaculum parvum</name>
    <dbReference type="NCBI Taxonomy" id="274539"/>
    <lineage>
        <taxon>Bacteria</taxon>
        <taxon>Pseudomonadati</taxon>
        <taxon>Chlorobiota</taxon>
        <taxon>Chlorobiia</taxon>
        <taxon>Chlorobiales</taxon>
        <taxon>Chlorobiaceae</taxon>
        <taxon>Chlorobaculum</taxon>
    </lineage>
</organism>
<evidence type="ECO:0000256" key="1">
    <source>
        <dbReference type="PROSITE-ProRule" id="PRU00285"/>
    </source>
</evidence>
<dbReference type="AlphaFoldDB" id="A0A7C5DBF4"/>
<dbReference type="CDD" id="cd06471">
    <property type="entry name" value="ACD_LpsHSP_like"/>
    <property type="match status" value="1"/>
</dbReference>
<name>A0A7C5DBF4_9CHLB</name>
<dbReference type="PROSITE" id="PS01031">
    <property type="entry name" value="SHSP"/>
    <property type="match status" value="1"/>
</dbReference>
<proteinExistence type="inferred from homology"/>
<evidence type="ECO:0000313" key="4">
    <source>
        <dbReference type="EMBL" id="HHE07406.1"/>
    </source>
</evidence>
<reference evidence="4" key="1">
    <citation type="journal article" date="2020" name="mSystems">
        <title>Genome- and Community-Level Interaction Insights into Carbon Utilization and Element Cycling Functions of Hydrothermarchaeota in Hydrothermal Sediment.</title>
        <authorList>
            <person name="Zhou Z."/>
            <person name="Liu Y."/>
            <person name="Xu W."/>
            <person name="Pan J."/>
            <person name="Luo Z.H."/>
            <person name="Li M."/>
        </authorList>
    </citation>
    <scope>NUCLEOTIDE SEQUENCE [LARGE SCALE GENOMIC DNA]</scope>
    <source>
        <strain evidence="4">HyVt-628</strain>
    </source>
</reference>
<dbReference type="InterPro" id="IPR008978">
    <property type="entry name" value="HSP20-like_chaperone"/>
</dbReference>
<evidence type="ECO:0000259" key="3">
    <source>
        <dbReference type="PROSITE" id="PS01031"/>
    </source>
</evidence>
<dbReference type="Pfam" id="PF00011">
    <property type="entry name" value="HSP20"/>
    <property type="match status" value="1"/>
</dbReference>
<dbReference type="InterPro" id="IPR002068">
    <property type="entry name" value="A-crystallin/Hsp20_dom"/>
</dbReference>
<dbReference type="InterPro" id="IPR031107">
    <property type="entry name" value="Small_HSP"/>
</dbReference>
<comment type="caution">
    <text evidence="4">The sequence shown here is derived from an EMBL/GenBank/DDBJ whole genome shotgun (WGS) entry which is preliminary data.</text>
</comment>
<comment type="similarity">
    <text evidence="1 2">Belongs to the small heat shock protein (HSP20) family.</text>
</comment>
<dbReference type="Proteomes" id="UP000886059">
    <property type="component" value="Unassembled WGS sequence"/>
</dbReference>
<gene>
    <name evidence="4" type="ORF">ENL01_00490</name>
</gene>
<sequence>MLMKVAKDPMRLFDDIWSGNQMAAAPSFKVDISEDEHAFHLDAELPGIAKEDIALNIEDDVLIIKAERSQKEEQKKKDYHRIERTYGSFSRSFNIGELIDQENISANFENGVLHVTLPKRQPVKKTKEISIS</sequence>
<dbReference type="SUPFAM" id="SSF49764">
    <property type="entry name" value="HSP20-like chaperones"/>
    <property type="match status" value="1"/>
</dbReference>